<dbReference type="PANTHER" id="PTHR33525:SF4">
    <property type="entry name" value="CYCLIC DI-GMP PHOSPHODIESTERASE CDGJ"/>
    <property type="match status" value="1"/>
</dbReference>
<sequence>MDVYVARQPVFGIYQNVIGYELFYRSGQNNFYDSIDGDQATVDVLINSFMNIGINKLANNKPCFVNFTENLLKEKVPLQFPPSSVIVEILETIPVSSWIVDMCKELKERGYTIALDDFVFDRSYLPILPYVDVIKVDFLRTSIDKVQSFIEISKFFDIKLLAEKVETPQQFRQAAEMGFTYFQGFFFSKPIIYENKTIPATFRISYLSLLEKLNEEEPNIEKISEIVERDLSLTYRLLKFANSIVFPSQPKIKSIRHAIVLLGLNELKKLVSVLALQEIYHLRSKALENQQYKEVVNLSFIRGKACELLASKLGYEREKASFFLMGACSLLDVLLNQPLSKILEELNIHQDIQEALNGKEGRYYGVYQLVQYMEKGEWALASRACHNIGLLENDALSSYQQAIEWAVVVEESVQEF</sequence>
<feature type="domain" description="EAL" evidence="1">
    <location>
        <begin position="1"/>
        <end position="204"/>
    </location>
</feature>
<evidence type="ECO:0000313" key="3">
    <source>
        <dbReference type="EMBL" id="MBB4073798.1"/>
    </source>
</evidence>
<dbReference type="InterPro" id="IPR001633">
    <property type="entry name" value="EAL_dom"/>
</dbReference>
<organism evidence="3 4">
    <name type="scientific">Anoxybacteroides voinovskiense</name>
    <dbReference type="NCBI Taxonomy" id="230470"/>
    <lineage>
        <taxon>Bacteria</taxon>
        <taxon>Bacillati</taxon>
        <taxon>Bacillota</taxon>
        <taxon>Bacilli</taxon>
        <taxon>Bacillales</taxon>
        <taxon>Anoxybacillaceae</taxon>
        <taxon>Anoxybacteroides</taxon>
    </lineage>
</organism>
<dbReference type="InterPro" id="IPR013976">
    <property type="entry name" value="HDOD"/>
</dbReference>
<dbReference type="Proteomes" id="UP000559598">
    <property type="component" value="Unassembled WGS sequence"/>
</dbReference>
<name>A0A840DUU5_9BACL</name>
<reference evidence="3 4" key="1">
    <citation type="submission" date="2020-08" db="EMBL/GenBank/DDBJ databases">
        <title>Genomic Encyclopedia of Type Strains, Phase IV (KMG-IV): sequencing the most valuable type-strain genomes for metagenomic binning, comparative biology and taxonomic classification.</title>
        <authorList>
            <person name="Goeker M."/>
        </authorList>
    </citation>
    <scope>NUCLEOTIDE SEQUENCE [LARGE SCALE GENOMIC DNA]</scope>
    <source>
        <strain evidence="3 4">DSM 17075</strain>
    </source>
</reference>
<dbReference type="Pfam" id="PF08668">
    <property type="entry name" value="HDOD"/>
    <property type="match status" value="1"/>
</dbReference>
<dbReference type="SUPFAM" id="SSF109604">
    <property type="entry name" value="HD-domain/PDEase-like"/>
    <property type="match status" value="1"/>
</dbReference>
<gene>
    <name evidence="3" type="ORF">GGR02_001560</name>
</gene>
<proteinExistence type="predicted"/>
<dbReference type="SMART" id="SM00052">
    <property type="entry name" value="EAL"/>
    <property type="match status" value="1"/>
</dbReference>
<comment type="caution">
    <text evidence="3">The sequence shown here is derived from an EMBL/GenBank/DDBJ whole genome shotgun (WGS) entry which is preliminary data.</text>
</comment>
<dbReference type="PIRSF" id="PIRSF003180">
    <property type="entry name" value="DiGMPpdiest_YuxH"/>
    <property type="match status" value="1"/>
</dbReference>
<evidence type="ECO:0000259" key="2">
    <source>
        <dbReference type="PROSITE" id="PS51833"/>
    </source>
</evidence>
<dbReference type="Gene3D" id="3.20.20.450">
    <property type="entry name" value="EAL domain"/>
    <property type="match status" value="1"/>
</dbReference>
<protein>
    <submittedName>
        <fullName evidence="3">EAL and modified HD-GYP domain-containing signal transduction protein</fullName>
    </submittedName>
</protein>
<dbReference type="EMBL" id="JACIDE010000008">
    <property type="protein sequence ID" value="MBB4073798.1"/>
    <property type="molecule type" value="Genomic_DNA"/>
</dbReference>
<dbReference type="Gene3D" id="1.10.3210.10">
    <property type="entry name" value="Hypothetical protein af1432"/>
    <property type="match status" value="1"/>
</dbReference>
<dbReference type="InterPro" id="IPR014408">
    <property type="entry name" value="dGMP_Pdiesterase_EAL/HD-GYP"/>
</dbReference>
<dbReference type="PROSITE" id="PS51833">
    <property type="entry name" value="HDOD"/>
    <property type="match status" value="1"/>
</dbReference>
<feature type="domain" description="HDOD" evidence="2">
    <location>
        <begin position="199"/>
        <end position="394"/>
    </location>
</feature>
<accession>A0A840DUU5</accession>
<evidence type="ECO:0000259" key="1">
    <source>
        <dbReference type="PROSITE" id="PS50883"/>
    </source>
</evidence>
<dbReference type="PROSITE" id="PS50883">
    <property type="entry name" value="EAL"/>
    <property type="match status" value="1"/>
</dbReference>
<dbReference type="CDD" id="cd01948">
    <property type="entry name" value="EAL"/>
    <property type="match status" value="1"/>
</dbReference>
<keyword evidence="4" id="KW-1185">Reference proteome</keyword>
<dbReference type="InterPro" id="IPR035919">
    <property type="entry name" value="EAL_sf"/>
</dbReference>
<dbReference type="AlphaFoldDB" id="A0A840DUU5"/>
<dbReference type="InterPro" id="IPR052340">
    <property type="entry name" value="RNase_Y/CdgJ"/>
</dbReference>
<dbReference type="SUPFAM" id="SSF141868">
    <property type="entry name" value="EAL domain-like"/>
    <property type="match status" value="1"/>
</dbReference>
<dbReference type="Pfam" id="PF00563">
    <property type="entry name" value="EAL"/>
    <property type="match status" value="1"/>
</dbReference>
<evidence type="ECO:0000313" key="4">
    <source>
        <dbReference type="Proteomes" id="UP000559598"/>
    </source>
</evidence>
<dbReference type="PANTHER" id="PTHR33525">
    <property type="match status" value="1"/>
</dbReference>
<dbReference type="RefSeq" id="WP_183184123.1">
    <property type="nucleotide sequence ID" value="NZ_BMNP01000006.1"/>
</dbReference>